<sequence>MSCSILLSFVGHQDPYSEKTNQEGSIVSLAKFLVQQQPIKRVLLLYTGDFQQRAIDTKDWLGSELQIAEEAIHLEVVSRELSADPINPVIAVQEAKRALTLAKYHQTATDWLDLNGSSGTPVMKAAWSILQAIETRRRLRLWQVRNPQEIRPGQERVFAVDLNVFRQALDRQGIQQQLDSYDYQGAEISLKNSSIEAPLALALIRYGKYRLARNYHQAFDAINPYHTEIERLWFQEIAQLRQNNRHALFRDIYFQVVGLFTVGRYAEALILAMSLYENLLQYFVQEKVGLEVTTDARDRDQSLNLLQRHDQGRLWQYLRSYQRKNGDRLFLDTVTRELLLAVLQYDSQTMELAPHFQQIEAYYQQRNNVVHQLAGLAKVEDMQEEVLNALKQILSKVLPQEQLSLNPFKALNHLIAEHLSR</sequence>
<accession>A0A7D6IMX2</accession>
<evidence type="ECO:0000313" key="2">
    <source>
        <dbReference type="Proteomes" id="UP000261812"/>
    </source>
</evidence>
<reference evidence="2" key="1">
    <citation type="submission" date="2018-09" db="EMBL/GenBank/DDBJ databases">
        <title>Complete genome sequence of thermophilic cyanobacteria strain Thermosynechococcus elongatus PKUAC-SCTE542.</title>
        <authorList>
            <person name="Liang Y."/>
            <person name="Tang J."/>
            <person name="Daroch M."/>
        </authorList>
    </citation>
    <scope>NUCLEOTIDE SEQUENCE [LARGE SCALE GENOMIC DNA]</scope>
    <source>
        <strain evidence="2">E542</strain>
    </source>
</reference>
<evidence type="ECO:0000313" key="1">
    <source>
        <dbReference type="EMBL" id="QLL29211.1"/>
    </source>
</evidence>
<keyword evidence="2" id="KW-1185">Reference proteome</keyword>
<dbReference type="Proteomes" id="UP000261812">
    <property type="component" value="Chromosome"/>
</dbReference>
<name>A0A7D6IMX2_9CYAN</name>
<proteinExistence type="predicted"/>
<dbReference type="KEGG" id="tsq:D3A95_13255"/>
<organism evidence="1 2">
    <name type="scientific">Thermosynechococcus sichuanensis E542</name>
    <dbReference type="NCBI Taxonomy" id="2016101"/>
    <lineage>
        <taxon>Bacteria</taxon>
        <taxon>Bacillati</taxon>
        <taxon>Cyanobacteriota</taxon>
        <taxon>Cyanophyceae</taxon>
        <taxon>Acaryochloridales</taxon>
        <taxon>Thermosynechococcaceae</taxon>
        <taxon>Thermosynechococcus</taxon>
        <taxon>Thermosynechococcus sichuanensis</taxon>
    </lineage>
</organism>
<protein>
    <recommendedName>
        <fullName evidence="3">TIGR02710 family CRISPR-associated protein</fullName>
    </recommendedName>
</protein>
<dbReference type="AlphaFoldDB" id="A0A7D6IMX2"/>
<gene>
    <name evidence="1" type="ORF">D3A95_13255</name>
</gene>
<evidence type="ECO:0008006" key="3">
    <source>
        <dbReference type="Google" id="ProtNLM"/>
    </source>
</evidence>
<dbReference type="EMBL" id="CP032152">
    <property type="protein sequence ID" value="QLL29211.1"/>
    <property type="molecule type" value="Genomic_DNA"/>
</dbReference>